<comment type="function">
    <text evidence="2">Component of the COP9 signalosome complex (CSN), a complex involved in various cellular and developmental processes.</text>
</comment>
<dbReference type="Gene3D" id="3.40.140.10">
    <property type="entry name" value="Cytidine Deaminase, domain 2"/>
    <property type="match status" value="1"/>
</dbReference>
<dbReference type="InterPro" id="IPR000555">
    <property type="entry name" value="JAMM/MPN+_dom"/>
</dbReference>
<dbReference type="GO" id="GO:0005737">
    <property type="term" value="C:cytoplasm"/>
    <property type="evidence" value="ECO:0007669"/>
    <property type="project" value="UniProtKB-SubCell"/>
</dbReference>
<dbReference type="SMART" id="SM00232">
    <property type="entry name" value="JAB_MPN"/>
    <property type="match status" value="1"/>
</dbReference>
<dbReference type="GO" id="GO:0008237">
    <property type="term" value="F:metallopeptidase activity"/>
    <property type="evidence" value="ECO:0007669"/>
    <property type="project" value="InterPro"/>
</dbReference>
<name>A0A2X0LKQ0_9BASI</name>
<protein>
    <recommendedName>
        <fullName evidence="2">COP9 signalosome complex subunit 6</fullName>
    </recommendedName>
</protein>
<keyword evidence="2" id="KW-0736">Signalosome</keyword>
<feature type="domain" description="MPN" evidence="4">
    <location>
        <begin position="7"/>
        <end position="151"/>
    </location>
</feature>
<evidence type="ECO:0000256" key="1">
    <source>
        <dbReference type="ARBA" id="ARBA00010893"/>
    </source>
</evidence>
<keyword evidence="2" id="KW-0963">Cytoplasm</keyword>
<reference evidence="6" key="1">
    <citation type="submission" date="2016-10" db="EMBL/GenBank/DDBJ databases">
        <authorList>
            <person name="Jeantristanb JTB J.-T."/>
            <person name="Ricardo R."/>
        </authorList>
    </citation>
    <scope>NUCLEOTIDE SEQUENCE [LARGE SCALE GENOMIC DNA]</scope>
</reference>
<dbReference type="InterPro" id="IPR024969">
    <property type="entry name" value="EIF3F/CSN6-like_C"/>
</dbReference>
<feature type="compositionally biased region" description="Gly residues" evidence="3">
    <location>
        <begin position="318"/>
        <end position="336"/>
    </location>
</feature>
<dbReference type="InterPro" id="IPR033859">
    <property type="entry name" value="MPN_CSN6"/>
</dbReference>
<organism evidence="5 6">
    <name type="scientific">Microbotryum saponariae</name>
    <dbReference type="NCBI Taxonomy" id="289078"/>
    <lineage>
        <taxon>Eukaryota</taxon>
        <taxon>Fungi</taxon>
        <taxon>Dikarya</taxon>
        <taxon>Basidiomycota</taxon>
        <taxon>Pucciniomycotina</taxon>
        <taxon>Microbotryomycetes</taxon>
        <taxon>Microbotryales</taxon>
        <taxon>Microbotryaceae</taxon>
        <taxon>Microbotryum</taxon>
    </lineage>
</organism>
<keyword evidence="2" id="KW-0539">Nucleus</keyword>
<comment type="similarity">
    <text evidence="1 2">Belongs to the peptidase M67A family. CSN6 subfamily.</text>
</comment>
<dbReference type="InterPro" id="IPR037518">
    <property type="entry name" value="MPN"/>
</dbReference>
<accession>A0A2X0LKQ0</accession>
<feature type="region of interest" description="Disordered" evidence="3">
    <location>
        <begin position="315"/>
        <end position="357"/>
    </location>
</feature>
<evidence type="ECO:0000259" key="4">
    <source>
        <dbReference type="PROSITE" id="PS50249"/>
    </source>
</evidence>
<evidence type="ECO:0000256" key="2">
    <source>
        <dbReference type="RuleBase" id="RU367006"/>
    </source>
</evidence>
<evidence type="ECO:0000313" key="5">
    <source>
        <dbReference type="EMBL" id="SCZ92441.1"/>
    </source>
</evidence>
<dbReference type="PANTHER" id="PTHR10540:SF8">
    <property type="entry name" value="COP9 SIGNALOSOME COMPLEX SUBUNIT 6"/>
    <property type="match status" value="1"/>
</dbReference>
<comment type="subcellular location">
    <subcellularLocation>
        <location evidence="2">Cytoplasm</location>
    </subcellularLocation>
    <subcellularLocation>
        <location evidence="2">Nucleus</location>
    </subcellularLocation>
</comment>
<dbReference type="EMBL" id="FMWP01000018">
    <property type="protein sequence ID" value="SCZ92441.1"/>
    <property type="molecule type" value="Genomic_DNA"/>
</dbReference>
<dbReference type="Pfam" id="PF13012">
    <property type="entry name" value="MitMem_reg"/>
    <property type="match status" value="1"/>
</dbReference>
<dbReference type="Proteomes" id="UP000249723">
    <property type="component" value="Unassembled WGS sequence"/>
</dbReference>
<dbReference type="CDD" id="cd08063">
    <property type="entry name" value="MPN_CSN6"/>
    <property type="match status" value="1"/>
</dbReference>
<evidence type="ECO:0000313" key="6">
    <source>
        <dbReference type="Proteomes" id="UP000249723"/>
    </source>
</evidence>
<dbReference type="GO" id="GO:0000338">
    <property type="term" value="P:protein deneddylation"/>
    <property type="evidence" value="ECO:0007669"/>
    <property type="project" value="InterPro"/>
</dbReference>
<proteinExistence type="inferred from homology"/>
<evidence type="ECO:0000256" key="3">
    <source>
        <dbReference type="SAM" id="MobiDB-lite"/>
    </source>
</evidence>
<dbReference type="OrthoDB" id="1378at2759"/>
<dbReference type="GO" id="GO:0008180">
    <property type="term" value="C:COP9 signalosome"/>
    <property type="evidence" value="ECO:0007669"/>
    <property type="project" value="UniProtKB-UniRule"/>
</dbReference>
<keyword evidence="6" id="KW-1185">Reference proteome</keyword>
<dbReference type="PROSITE" id="PS50249">
    <property type="entry name" value="MPN"/>
    <property type="match status" value="1"/>
</dbReference>
<dbReference type="PANTHER" id="PTHR10540">
    <property type="entry name" value="EUKARYOTIC TRANSLATION INITIATION FACTOR 3 SUBUNIT F-RELATED"/>
    <property type="match status" value="1"/>
</dbReference>
<gene>
    <name evidence="5" type="ORF">BZ3500_MVSOF-1268-A1-R1_CHR5-2G07859</name>
</gene>
<dbReference type="AlphaFoldDB" id="A0A2X0LKQ0"/>
<sequence length="357" mass="38919">MSQGLRVTLHPLPLLNVSEHLTRVSWQQNDPNVRVVGALLGTQVGRDLEIINSFEIVCLPSEDKPGHLLVDHEYFVTRRDQFKQVFPTLDVLGWYSVGTEPTEQDIALHRQFLEYNENPLFLQLDRSNAATANSKQLPATIYESIVELGQGDQLAKTVLVPTPYEIETGEAERVAVDHVAKSSDSEAAGANSSLVASLTTQRNAVKMLHDRIRTIVSYLEAVQQGTAPRDDETLRQISALLTRLQPKTTAKADAREGEDKGGEMDLLDDGYEEEFMTEFNDVMLTTYLAAMTKGLYSANDLLDKQLVLLSGSNVNAGEEGGLMGGGARTRGGGPGGDKSSQGPSGRAHPRRGLSSMA</sequence>
<dbReference type="STRING" id="289078.A0A2X0LKQ0"/>
<dbReference type="Pfam" id="PF01398">
    <property type="entry name" value="JAB"/>
    <property type="match status" value="1"/>
</dbReference>